<keyword evidence="3" id="KW-1185">Reference proteome</keyword>
<feature type="signal peptide" evidence="1">
    <location>
        <begin position="1"/>
        <end position="23"/>
    </location>
</feature>
<sequence>MGISNFSWTSFLLTFLGLCVVNGQPLVPALFIFGDSVFYVGNNNYIYTIVKANFPPYGRDEVTHKPTGRFCNGKLASDFTAENLGFISYPWPYLSKKARGNHP</sequence>
<evidence type="ECO:0008006" key="4">
    <source>
        <dbReference type="Google" id="ProtNLM"/>
    </source>
</evidence>
<dbReference type="PANTHER" id="PTHR45642">
    <property type="entry name" value="GDSL ESTERASE/LIPASE EXL3"/>
    <property type="match status" value="1"/>
</dbReference>
<dbReference type="PANTHER" id="PTHR45642:SF67">
    <property type="entry name" value="GDSL-LIKE LIPASE_ACYLHYDROLASE FAMILY PROTEIN, EXPRESSED"/>
    <property type="match status" value="1"/>
</dbReference>
<reference evidence="2 3" key="1">
    <citation type="submission" date="2024-02" db="EMBL/GenBank/DDBJ databases">
        <authorList>
            <person name="Vignale AGUSTIN F."/>
            <person name="Sosa J E."/>
            <person name="Modenutti C."/>
        </authorList>
    </citation>
    <scope>NUCLEOTIDE SEQUENCE [LARGE SCALE GENOMIC DNA]</scope>
</reference>
<dbReference type="InterPro" id="IPR050592">
    <property type="entry name" value="GDSL_lipolytic_enzyme"/>
</dbReference>
<comment type="caution">
    <text evidence="2">The sequence shown here is derived from an EMBL/GenBank/DDBJ whole genome shotgun (WGS) entry which is preliminary data.</text>
</comment>
<dbReference type="AlphaFoldDB" id="A0ABC8S3X6"/>
<dbReference type="Proteomes" id="UP001642360">
    <property type="component" value="Unassembled WGS sequence"/>
</dbReference>
<feature type="chain" id="PRO_5044803428" description="GDSL esterase/lipase" evidence="1">
    <location>
        <begin position="24"/>
        <end position="103"/>
    </location>
</feature>
<evidence type="ECO:0000313" key="3">
    <source>
        <dbReference type="Proteomes" id="UP001642360"/>
    </source>
</evidence>
<evidence type="ECO:0000313" key="2">
    <source>
        <dbReference type="EMBL" id="CAK9150495.1"/>
    </source>
</evidence>
<proteinExistence type="predicted"/>
<accession>A0ABC8S3X6</accession>
<dbReference type="Gene3D" id="3.40.50.1110">
    <property type="entry name" value="SGNH hydrolase"/>
    <property type="match status" value="1"/>
</dbReference>
<gene>
    <name evidence="2" type="ORF">ILEXP_LOCUS18652</name>
</gene>
<dbReference type="EMBL" id="CAUOFW020002047">
    <property type="protein sequence ID" value="CAK9150495.1"/>
    <property type="molecule type" value="Genomic_DNA"/>
</dbReference>
<dbReference type="InterPro" id="IPR036514">
    <property type="entry name" value="SGNH_hydro_sf"/>
</dbReference>
<keyword evidence="1" id="KW-0732">Signal</keyword>
<name>A0ABC8S3X6_9AQUA</name>
<organism evidence="2 3">
    <name type="scientific">Ilex paraguariensis</name>
    <name type="common">yerba mate</name>
    <dbReference type="NCBI Taxonomy" id="185542"/>
    <lineage>
        <taxon>Eukaryota</taxon>
        <taxon>Viridiplantae</taxon>
        <taxon>Streptophyta</taxon>
        <taxon>Embryophyta</taxon>
        <taxon>Tracheophyta</taxon>
        <taxon>Spermatophyta</taxon>
        <taxon>Magnoliopsida</taxon>
        <taxon>eudicotyledons</taxon>
        <taxon>Gunneridae</taxon>
        <taxon>Pentapetalae</taxon>
        <taxon>asterids</taxon>
        <taxon>campanulids</taxon>
        <taxon>Aquifoliales</taxon>
        <taxon>Aquifoliaceae</taxon>
        <taxon>Ilex</taxon>
    </lineage>
</organism>
<evidence type="ECO:0000256" key="1">
    <source>
        <dbReference type="SAM" id="SignalP"/>
    </source>
</evidence>
<protein>
    <recommendedName>
        <fullName evidence="4">GDSL esterase/lipase</fullName>
    </recommendedName>
</protein>